<dbReference type="Proteomes" id="UP001419084">
    <property type="component" value="Unassembled WGS sequence"/>
</dbReference>
<reference evidence="1 2" key="1">
    <citation type="journal article" date="2024" name="Int. J. Syst. Evol. Microbiol.">
        <title>Lacrimispora brassicae sp. nov. isolated from fermented cabbage, and proposal of Clostridium indicum Gundawar et al. 2019 and Clostridium methoxybenzovorans Mechichi et al. 1999 as heterotypic synonyms of Lacrimispora amygdalina (Parshina et al. 2003) Haas and Blanchard 2020 and Lacrimispora indolis (McClung and McCoy 1957) Haas and Blanchard 2020, respectively.</title>
        <authorList>
            <person name="Kobayashi H."/>
            <person name="Tanizawa Y."/>
            <person name="Sakamoto M."/>
            <person name="Ohkuma M."/>
            <person name="Tohno M."/>
        </authorList>
    </citation>
    <scope>NUCLEOTIDE SEQUENCE [LARGE SCALE GENOMIC DNA]</scope>
    <source>
        <strain evidence="1 2">DSM 12857</strain>
    </source>
</reference>
<dbReference type="EMBL" id="BRPJ01000074">
    <property type="protein sequence ID" value="GLB31621.1"/>
    <property type="molecule type" value="Genomic_DNA"/>
</dbReference>
<name>A0ABQ5MA47_9FIRM</name>
<comment type="caution">
    <text evidence="1">The sequence shown here is derived from an EMBL/GenBank/DDBJ whole genome shotgun (WGS) entry which is preliminary data.</text>
</comment>
<gene>
    <name evidence="1" type="ORF">LAD12857_35440</name>
</gene>
<sequence>MEQDKTSIYVDYLNQKVFPIIDYDRLQASYGTQNKDYAKAVLHLLHQAMVHCYGTDCLTEGVTDYAMVPGVVQSKEKGNLCIALLELDLTSSGEHYETNLLTGYGILPQSNPDLPNHIRAYIRNTFIPYDYGYTAVIPYDIHVNKSSLPETVREMLSTFWKHTATLENRQEMSESEELER</sequence>
<keyword evidence="2" id="KW-1185">Reference proteome</keyword>
<accession>A0ABQ5MA47</accession>
<evidence type="ECO:0000313" key="1">
    <source>
        <dbReference type="EMBL" id="GLB31621.1"/>
    </source>
</evidence>
<protein>
    <submittedName>
        <fullName evidence="1">Uncharacterized protein</fullName>
    </submittedName>
</protein>
<dbReference type="RefSeq" id="WP_170823097.1">
    <property type="nucleotide sequence ID" value="NZ_BRPJ01000074.1"/>
</dbReference>
<organism evidence="1 2">
    <name type="scientific">Lacrimispora amygdalina</name>
    <dbReference type="NCBI Taxonomy" id="253257"/>
    <lineage>
        <taxon>Bacteria</taxon>
        <taxon>Bacillati</taxon>
        <taxon>Bacillota</taxon>
        <taxon>Clostridia</taxon>
        <taxon>Lachnospirales</taxon>
        <taxon>Lachnospiraceae</taxon>
        <taxon>Lacrimispora</taxon>
    </lineage>
</organism>
<evidence type="ECO:0000313" key="2">
    <source>
        <dbReference type="Proteomes" id="UP001419084"/>
    </source>
</evidence>
<proteinExistence type="predicted"/>